<evidence type="ECO:0000256" key="13">
    <source>
        <dbReference type="SAM" id="Phobius"/>
    </source>
</evidence>
<dbReference type="GO" id="GO:0002040">
    <property type="term" value="P:sprouting angiogenesis"/>
    <property type="evidence" value="ECO:0007669"/>
    <property type="project" value="Ensembl"/>
</dbReference>
<feature type="transmembrane region" description="Helical" evidence="13">
    <location>
        <begin position="788"/>
        <end position="810"/>
    </location>
</feature>
<evidence type="ECO:0000256" key="12">
    <source>
        <dbReference type="SAM" id="MobiDB-lite"/>
    </source>
</evidence>
<evidence type="ECO:0000313" key="17">
    <source>
        <dbReference type="Proteomes" id="UP000265120"/>
    </source>
</evidence>
<keyword evidence="6 13" id="KW-0812">Transmembrane</keyword>
<keyword evidence="17" id="KW-1185">Reference proteome</keyword>
<feature type="compositionally biased region" description="Polar residues" evidence="12">
    <location>
        <begin position="818"/>
        <end position="836"/>
    </location>
</feature>
<dbReference type="InterPro" id="IPR055356">
    <property type="entry name" value="ZP-N"/>
</dbReference>
<reference evidence="16 17" key="1">
    <citation type="journal article" date="2014" name="Nat. Genet.">
        <title>Whole-genome sequence of a flatfish provides insights into ZW sex chromosome evolution and adaptation to a benthic lifestyle.</title>
        <authorList>
            <person name="Chen S."/>
            <person name="Zhang G."/>
            <person name="Shao C."/>
            <person name="Huang Q."/>
            <person name="Liu G."/>
            <person name="Zhang P."/>
            <person name="Song W."/>
            <person name="An N."/>
            <person name="Chalopin D."/>
            <person name="Volff J.N."/>
            <person name="Hong Y."/>
            <person name="Li Q."/>
            <person name="Sha Z."/>
            <person name="Zhou H."/>
            <person name="Xie M."/>
            <person name="Yu Q."/>
            <person name="Liu Y."/>
            <person name="Xiang H."/>
            <person name="Wang N."/>
            <person name="Wu K."/>
            <person name="Yang C."/>
            <person name="Zhou Q."/>
            <person name="Liao X."/>
            <person name="Yang L."/>
            <person name="Hu Q."/>
            <person name="Zhang J."/>
            <person name="Meng L."/>
            <person name="Jin L."/>
            <person name="Tian Y."/>
            <person name="Lian J."/>
            <person name="Yang J."/>
            <person name="Miao G."/>
            <person name="Liu S."/>
            <person name="Liang Z."/>
            <person name="Yan F."/>
            <person name="Li Y."/>
            <person name="Sun B."/>
            <person name="Zhang H."/>
            <person name="Zhang J."/>
            <person name="Zhu Y."/>
            <person name="Du M."/>
            <person name="Zhao Y."/>
            <person name="Schartl M."/>
            <person name="Tang Q."/>
            <person name="Wang J."/>
        </authorList>
    </citation>
    <scope>NUCLEOTIDE SEQUENCE</scope>
</reference>
<evidence type="ECO:0000256" key="1">
    <source>
        <dbReference type="ARBA" id="ARBA00004251"/>
    </source>
</evidence>
<dbReference type="Pfam" id="PF26060">
    <property type="entry name" value="TGFBR3_N"/>
    <property type="match status" value="2"/>
</dbReference>
<dbReference type="GO" id="GO:0030282">
    <property type="term" value="P:bone mineralization"/>
    <property type="evidence" value="ECO:0007669"/>
    <property type="project" value="Ensembl"/>
</dbReference>
<dbReference type="Gene3D" id="2.60.40.3210">
    <property type="entry name" value="Zona pellucida, ZP-N domain"/>
    <property type="match status" value="1"/>
</dbReference>
<dbReference type="PANTHER" id="PTHR14002">
    <property type="entry name" value="ENDOGLIN/TGF-BETA RECEPTOR TYPE III"/>
    <property type="match status" value="1"/>
</dbReference>
<evidence type="ECO:0000256" key="8">
    <source>
        <dbReference type="ARBA" id="ARBA00022989"/>
    </source>
</evidence>
<dbReference type="GO" id="GO:0005576">
    <property type="term" value="C:extracellular region"/>
    <property type="evidence" value="ECO:0007669"/>
    <property type="project" value="UniProtKB-SubCell"/>
</dbReference>
<evidence type="ECO:0000256" key="10">
    <source>
        <dbReference type="ARBA" id="ARBA00023157"/>
    </source>
</evidence>
<dbReference type="OMA" id="VPQRECV"/>
<sequence length="852" mass="93793">MSSPFSALPLLHVLFCVASAGPLSRSPCELLPVGSAHPVQATLKTFTALSGCASRGTSSFPQEVHIINLRGHFPEESDNFRPEVDLHLKPIQSLLHHAKPLVFVLNSPRPLIWKIKPENLALGIKRIFHVTRDSEVQFQPANFSLGCQTDEEILPNSNERLLGWAEKKYKAVTSFSELRMTQDIYIKVGEDPVFSDTCKIDTKFLSLNYLGGYREPQLSKGCVLSGPDKDREVHIVELEAPNSSSAFQVDVTVELQPLVKDVTLQREVVLLLQCVKSVNWVIKVHRVIGKLHIVASDTITVNSNTVQLMKTVTSPKQLLPSGPQALIKWAEEHSYVPVTSYTRTPVANHFEVRLREPDMVEPLDSLLPPELSILQGSSTHSYPKTGTASRLPFIFPPPVSDDGVSYLKLPISSTIEDQILGNGEPEKYQEPLNIGLSVYCDDTRMVVSVDKESLQEKGFFYANLTLQDPECKATVNATHYTLETLLSGCQTSMYPIPGSSMALYINQVLINHAETKDGSGGLLDYVDLESGEMRFQKDPVKSERTITDPTEQQSAIAFNCTYRKNQQIQATLNTRIAPEPSSRPVGNTTFDLELYDTPSVNTPSRQSFHTVSHNQKVFVEVTSPSTDPNLGFTIISCYISPNSNPSISSDYTLIETVCPTDHSVALYPQTEFSVPRTRKEKKSFSFNFDSKLNMSLLFLHCEMSLCSKSLKNIKTLPSCLQPGEACESLGVENILKMMMNSRTCTKPLVVVDGLGQPGVTAVSTNKAPQPTRNPQDYNRLYALETPTAVGIAFAPLVLGAFLTGALWFIYSHTGEKTGTQQVNTSQPASENSSATHSIGSTQSTPCSSSSTA</sequence>
<keyword evidence="4" id="KW-0964">Secreted</keyword>
<keyword evidence="8 13" id="KW-1133">Transmembrane helix</keyword>
<dbReference type="Pfam" id="PF23344">
    <property type="entry name" value="ZP-N"/>
    <property type="match status" value="1"/>
</dbReference>
<dbReference type="Ensembl" id="ENSCSET00000013183.1">
    <property type="protein sequence ID" value="ENSCSEP00000013025.1"/>
    <property type="gene ID" value="ENSCSEG00000008418.1"/>
</dbReference>
<dbReference type="SMART" id="SM00241">
    <property type="entry name" value="ZP"/>
    <property type="match status" value="1"/>
</dbReference>
<dbReference type="PROSITE" id="PS51034">
    <property type="entry name" value="ZP_2"/>
    <property type="match status" value="1"/>
</dbReference>
<protein>
    <submittedName>
        <fullName evidence="16">Transforming growth factor, beta receptor III</fullName>
    </submittedName>
</protein>
<evidence type="ECO:0000256" key="11">
    <source>
        <dbReference type="ARBA" id="ARBA00023180"/>
    </source>
</evidence>
<dbReference type="GO" id="GO:0061053">
    <property type="term" value="P:somite development"/>
    <property type="evidence" value="ECO:0007669"/>
    <property type="project" value="Ensembl"/>
</dbReference>
<dbReference type="GeneTree" id="ENSGT00530000063861"/>
<dbReference type="GO" id="GO:0001837">
    <property type="term" value="P:epithelial to mesenchymal transition"/>
    <property type="evidence" value="ECO:0007669"/>
    <property type="project" value="TreeGrafter"/>
</dbReference>
<keyword evidence="3" id="KW-1003">Cell membrane</keyword>
<evidence type="ECO:0000256" key="9">
    <source>
        <dbReference type="ARBA" id="ARBA00023136"/>
    </source>
</evidence>
<evidence type="ECO:0000256" key="6">
    <source>
        <dbReference type="ARBA" id="ARBA00022692"/>
    </source>
</evidence>
<evidence type="ECO:0000256" key="4">
    <source>
        <dbReference type="ARBA" id="ARBA00022525"/>
    </source>
</evidence>
<name>A0A3P8VFL5_CYNSE</name>
<dbReference type="GO" id="GO:0005539">
    <property type="term" value="F:glycosaminoglycan binding"/>
    <property type="evidence" value="ECO:0007669"/>
    <property type="project" value="TreeGrafter"/>
</dbReference>
<dbReference type="GO" id="GO:0016477">
    <property type="term" value="P:cell migration"/>
    <property type="evidence" value="ECO:0007669"/>
    <property type="project" value="TreeGrafter"/>
</dbReference>
<dbReference type="InterPro" id="IPR042235">
    <property type="entry name" value="ZP-C_dom"/>
</dbReference>
<dbReference type="PANTHER" id="PTHR14002:SF30">
    <property type="entry name" value="TRANSFORMING GROWTH FACTOR BETA RECEPTOR III"/>
    <property type="match status" value="1"/>
</dbReference>
<dbReference type="STRING" id="244447.ENSCSEP00000013025"/>
<evidence type="ECO:0000259" key="15">
    <source>
        <dbReference type="PROSITE" id="PS51034"/>
    </source>
</evidence>
<dbReference type="Ensembl" id="ENSCSET00000013202.1">
    <property type="protein sequence ID" value="ENSCSEP00000013044.1"/>
    <property type="gene ID" value="ENSCSEG00000008418.1"/>
</dbReference>
<dbReference type="GO" id="GO:0005114">
    <property type="term" value="F:type II transforming growth factor beta receptor binding"/>
    <property type="evidence" value="ECO:0007669"/>
    <property type="project" value="TreeGrafter"/>
</dbReference>
<feature type="domain" description="ZP" evidence="15">
    <location>
        <begin position="439"/>
        <end position="726"/>
    </location>
</feature>
<dbReference type="GO" id="GO:0050431">
    <property type="term" value="F:transforming growth factor beta binding"/>
    <property type="evidence" value="ECO:0007669"/>
    <property type="project" value="TreeGrafter"/>
</dbReference>
<dbReference type="RefSeq" id="XP_008305541.1">
    <property type="nucleotide sequence ID" value="XM_008307319.3"/>
</dbReference>
<dbReference type="GO" id="GO:0005024">
    <property type="term" value="F:transforming growth factor beta receptor activity"/>
    <property type="evidence" value="ECO:0007669"/>
    <property type="project" value="TreeGrafter"/>
</dbReference>
<dbReference type="PROSITE" id="PS00682">
    <property type="entry name" value="ZP_1"/>
    <property type="match status" value="1"/>
</dbReference>
<keyword evidence="10" id="KW-1015">Disulfide bond</keyword>
<feature type="region of interest" description="Disordered" evidence="12">
    <location>
        <begin position="818"/>
        <end position="852"/>
    </location>
</feature>
<dbReference type="InterPro" id="IPR017977">
    <property type="entry name" value="ZP_dom_CS"/>
</dbReference>
<dbReference type="GeneID" id="103376804"/>
<dbReference type="CTD" id="7049"/>
<organism evidence="16 17">
    <name type="scientific">Cynoglossus semilaevis</name>
    <name type="common">Tongue sole</name>
    <dbReference type="NCBI Taxonomy" id="244447"/>
    <lineage>
        <taxon>Eukaryota</taxon>
        <taxon>Metazoa</taxon>
        <taxon>Chordata</taxon>
        <taxon>Craniata</taxon>
        <taxon>Vertebrata</taxon>
        <taxon>Euteleostomi</taxon>
        <taxon>Actinopterygii</taxon>
        <taxon>Neopterygii</taxon>
        <taxon>Teleostei</taxon>
        <taxon>Neoteleostei</taxon>
        <taxon>Acanthomorphata</taxon>
        <taxon>Carangaria</taxon>
        <taxon>Pleuronectiformes</taxon>
        <taxon>Pleuronectoidei</taxon>
        <taxon>Cynoglossidae</taxon>
        <taxon>Cynoglossinae</taxon>
        <taxon>Cynoglossus</taxon>
    </lineage>
</organism>
<dbReference type="KEGG" id="csem:103376804"/>
<proteinExistence type="predicted"/>
<keyword evidence="5" id="KW-0597">Phosphoprotein</keyword>
<accession>A0A3P8VFL5</accession>
<dbReference type="Pfam" id="PF00100">
    <property type="entry name" value="Zona_pellucida"/>
    <property type="match status" value="1"/>
</dbReference>
<keyword evidence="9 13" id="KW-0472">Membrane</keyword>
<evidence type="ECO:0000313" key="16">
    <source>
        <dbReference type="Ensembl" id="ENSCSEP00000013044.1"/>
    </source>
</evidence>
<dbReference type="InterPro" id="IPR058899">
    <property type="entry name" value="TGFBR3/Endoglin-like_N"/>
</dbReference>
<evidence type="ECO:0000256" key="5">
    <source>
        <dbReference type="ARBA" id="ARBA00022553"/>
    </source>
</evidence>
<dbReference type="GO" id="GO:0017015">
    <property type="term" value="P:regulation of transforming growth factor beta receptor signaling pathway"/>
    <property type="evidence" value="ECO:0007669"/>
    <property type="project" value="TreeGrafter"/>
</dbReference>
<dbReference type="InterPro" id="IPR001507">
    <property type="entry name" value="ZP_dom"/>
</dbReference>
<evidence type="ECO:0000256" key="7">
    <source>
        <dbReference type="ARBA" id="ARBA00022729"/>
    </source>
</evidence>
<dbReference type="Gene3D" id="2.60.40.4100">
    <property type="entry name" value="Zona pellucida, ZP-C domain"/>
    <property type="match status" value="1"/>
</dbReference>
<dbReference type="Proteomes" id="UP000265120">
    <property type="component" value="Chromosome 2"/>
</dbReference>
<feature type="compositionally biased region" description="Low complexity" evidence="12">
    <location>
        <begin position="837"/>
        <end position="852"/>
    </location>
</feature>
<reference evidence="16" key="2">
    <citation type="submission" date="2025-05" db="UniProtKB">
        <authorList>
            <consortium name="Ensembl"/>
        </authorList>
    </citation>
    <scope>IDENTIFICATION</scope>
</reference>
<dbReference type="AlphaFoldDB" id="A0A3P8VFL5"/>
<dbReference type="GO" id="GO:0007179">
    <property type="term" value="P:transforming growth factor beta receptor signaling pathway"/>
    <property type="evidence" value="ECO:0007669"/>
    <property type="project" value="TreeGrafter"/>
</dbReference>
<dbReference type="InterPro" id="IPR055355">
    <property type="entry name" value="ZP-C"/>
</dbReference>
<feature type="chain" id="PRO_5044596975" evidence="14">
    <location>
        <begin position="21"/>
        <end position="852"/>
    </location>
</feature>
<evidence type="ECO:0000256" key="14">
    <source>
        <dbReference type="SAM" id="SignalP"/>
    </source>
</evidence>
<evidence type="ECO:0000256" key="3">
    <source>
        <dbReference type="ARBA" id="ARBA00022475"/>
    </source>
</evidence>
<dbReference type="OrthoDB" id="6420824at2759"/>
<feature type="signal peptide" evidence="14">
    <location>
        <begin position="1"/>
        <end position="20"/>
    </location>
</feature>
<comment type="subcellular location">
    <subcellularLocation>
        <location evidence="1">Cell membrane</location>
        <topology evidence="1">Single-pass type I membrane protein</topology>
    </subcellularLocation>
    <subcellularLocation>
        <location evidence="2">Secreted</location>
    </subcellularLocation>
</comment>
<evidence type="ECO:0000256" key="2">
    <source>
        <dbReference type="ARBA" id="ARBA00004613"/>
    </source>
</evidence>
<keyword evidence="7 14" id="KW-0732">Signal</keyword>
<keyword evidence="11" id="KW-0325">Glycoprotein</keyword>